<sequence>MRRLPRTRSLKMSHEVANSTSDGADNKVRFRATGFNPKANPVAAWASFVVVIALWQLGSSTGFISELAMPSPVAVAQALWQLIVSGDLWRHLAASLQRLVGGWVMGTVAGLIVGFMVGMFTWARSPGVALVSALFPIPKIALLPLFIIWFGIGEPSKFATIAFGVFFPTVINTFGGVDNVQRNLIRMGQSFDMPMWSVIRKIILPGALPTILSGFRISSSIAIILLIAAEMIGAQYGIGALILAAGNLYQTDQLIAGVVVLSLLGLCVSWLLGRLDRWLLGWR</sequence>
<proteinExistence type="inferred from homology"/>
<dbReference type="PROSITE" id="PS50928">
    <property type="entry name" value="ABC_TM1"/>
    <property type="match status" value="1"/>
</dbReference>
<evidence type="ECO:0000256" key="6">
    <source>
        <dbReference type="ARBA" id="ARBA00023136"/>
    </source>
</evidence>
<gene>
    <name evidence="10" type="ORF">CU041_08220</name>
</gene>
<dbReference type="PANTHER" id="PTHR30151:SF38">
    <property type="entry name" value="ALIPHATIC SULFONATES TRANSPORT PERMEASE PROTEIN SSUC-RELATED"/>
    <property type="match status" value="1"/>
</dbReference>
<evidence type="ECO:0000313" key="10">
    <source>
        <dbReference type="EMBL" id="PKR51471.1"/>
    </source>
</evidence>
<dbReference type="EMBL" id="PGTS01000002">
    <property type="protein sequence ID" value="PKR51471.1"/>
    <property type="molecule type" value="Genomic_DNA"/>
</dbReference>
<evidence type="ECO:0000256" key="1">
    <source>
        <dbReference type="ARBA" id="ARBA00004651"/>
    </source>
</evidence>
<evidence type="ECO:0000256" key="7">
    <source>
        <dbReference type="RuleBase" id="RU363032"/>
    </source>
</evidence>
<comment type="similarity">
    <text evidence="7">Belongs to the binding-protein-dependent transport system permease family.</text>
</comment>
<comment type="caution">
    <text evidence="10">The sequence shown here is derived from an EMBL/GenBank/DDBJ whole genome shotgun (WGS) entry which is preliminary data.</text>
</comment>
<evidence type="ECO:0000256" key="5">
    <source>
        <dbReference type="ARBA" id="ARBA00022989"/>
    </source>
</evidence>
<feature type="transmembrane region" description="Helical" evidence="7">
    <location>
        <begin position="129"/>
        <end position="152"/>
    </location>
</feature>
<keyword evidence="4 7" id="KW-0812">Transmembrane</keyword>
<feature type="transmembrane region" description="Helical" evidence="7">
    <location>
        <begin position="221"/>
        <end position="242"/>
    </location>
</feature>
<keyword evidence="5 7" id="KW-1133">Transmembrane helix</keyword>
<evidence type="ECO:0000259" key="9">
    <source>
        <dbReference type="PROSITE" id="PS50928"/>
    </source>
</evidence>
<name>A0ABX4RBF3_9PROT</name>
<dbReference type="CDD" id="cd06261">
    <property type="entry name" value="TM_PBP2"/>
    <property type="match status" value="1"/>
</dbReference>
<dbReference type="InterPro" id="IPR035906">
    <property type="entry name" value="MetI-like_sf"/>
</dbReference>
<organism evidence="10 11">
    <name type="scientific">Thalassospira povalilytica</name>
    <dbReference type="NCBI Taxonomy" id="732237"/>
    <lineage>
        <taxon>Bacteria</taxon>
        <taxon>Pseudomonadati</taxon>
        <taxon>Pseudomonadota</taxon>
        <taxon>Alphaproteobacteria</taxon>
        <taxon>Rhodospirillales</taxon>
        <taxon>Thalassospiraceae</taxon>
        <taxon>Thalassospira</taxon>
    </lineage>
</organism>
<dbReference type="Gene3D" id="1.10.3720.10">
    <property type="entry name" value="MetI-like"/>
    <property type="match status" value="1"/>
</dbReference>
<feature type="transmembrane region" description="Helical" evidence="7">
    <location>
        <begin position="100"/>
        <end position="122"/>
    </location>
</feature>
<feature type="transmembrane region" description="Helical" evidence="7">
    <location>
        <begin position="254"/>
        <end position="273"/>
    </location>
</feature>
<dbReference type="Proteomes" id="UP000233365">
    <property type="component" value="Unassembled WGS sequence"/>
</dbReference>
<comment type="subcellular location">
    <subcellularLocation>
        <location evidence="1 7">Cell membrane</location>
        <topology evidence="1 7">Multi-pass membrane protein</topology>
    </subcellularLocation>
</comment>
<protein>
    <submittedName>
        <fullName evidence="10">ABC transporter permease</fullName>
    </submittedName>
</protein>
<evidence type="ECO:0000256" key="3">
    <source>
        <dbReference type="ARBA" id="ARBA00022475"/>
    </source>
</evidence>
<keyword evidence="6 7" id="KW-0472">Membrane</keyword>
<evidence type="ECO:0000313" key="11">
    <source>
        <dbReference type="Proteomes" id="UP000233365"/>
    </source>
</evidence>
<dbReference type="Pfam" id="PF00528">
    <property type="entry name" value="BPD_transp_1"/>
    <property type="match status" value="1"/>
</dbReference>
<feature type="transmembrane region" description="Helical" evidence="7">
    <location>
        <begin position="158"/>
        <end position="177"/>
    </location>
</feature>
<evidence type="ECO:0000256" key="2">
    <source>
        <dbReference type="ARBA" id="ARBA00022448"/>
    </source>
</evidence>
<feature type="transmembrane region" description="Helical" evidence="7">
    <location>
        <begin position="39"/>
        <end position="57"/>
    </location>
</feature>
<accession>A0ABX4RBF3</accession>
<feature type="region of interest" description="Disordered" evidence="8">
    <location>
        <begin position="1"/>
        <end position="22"/>
    </location>
</feature>
<dbReference type="SUPFAM" id="SSF161098">
    <property type="entry name" value="MetI-like"/>
    <property type="match status" value="1"/>
</dbReference>
<keyword evidence="2 7" id="KW-0813">Transport</keyword>
<dbReference type="InterPro" id="IPR000515">
    <property type="entry name" value="MetI-like"/>
</dbReference>
<keyword evidence="3" id="KW-1003">Cell membrane</keyword>
<evidence type="ECO:0000256" key="4">
    <source>
        <dbReference type="ARBA" id="ARBA00022692"/>
    </source>
</evidence>
<feature type="domain" description="ABC transmembrane type-1" evidence="9">
    <location>
        <begin position="92"/>
        <end position="272"/>
    </location>
</feature>
<dbReference type="PANTHER" id="PTHR30151">
    <property type="entry name" value="ALKANE SULFONATE ABC TRANSPORTER-RELATED, MEMBRANE SUBUNIT"/>
    <property type="match status" value="1"/>
</dbReference>
<evidence type="ECO:0000256" key="8">
    <source>
        <dbReference type="SAM" id="MobiDB-lite"/>
    </source>
</evidence>
<reference evidence="10 11" key="1">
    <citation type="submission" date="2017-11" db="EMBL/GenBank/DDBJ databases">
        <title>Biodiversity and function of Thalassospira species in the particle-attached aromatic-hydrocarbon-degrading consortia from the surface seawater of the China South Sea.</title>
        <authorList>
            <person name="Dong C."/>
            <person name="Liu R."/>
            <person name="Shao Z."/>
        </authorList>
    </citation>
    <scope>NUCLEOTIDE SEQUENCE [LARGE SCALE GENOMIC DNA]</scope>
    <source>
        <strain evidence="10 11">139Z-12</strain>
    </source>
</reference>
<keyword evidence="11" id="KW-1185">Reference proteome</keyword>
<feature type="compositionally biased region" description="Basic residues" evidence="8">
    <location>
        <begin position="1"/>
        <end position="11"/>
    </location>
</feature>